<dbReference type="EMBL" id="VJOM01000014">
    <property type="protein sequence ID" value="TSE31516.1"/>
    <property type="molecule type" value="Genomic_DNA"/>
</dbReference>
<proteinExistence type="predicted"/>
<dbReference type="OrthoDB" id="9800373at2"/>
<dbReference type="InterPro" id="IPR007523">
    <property type="entry name" value="NDUFAF3/AAMDC"/>
</dbReference>
<evidence type="ECO:0008006" key="3">
    <source>
        <dbReference type="Google" id="ProtNLM"/>
    </source>
</evidence>
<dbReference type="CDD" id="cd05560">
    <property type="entry name" value="Xcc1710_like"/>
    <property type="match status" value="1"/>
</dbReference>
<dbReference type="Proteomes" id="UP000317763">
    <property type="component" value="Unassembled WGS sequence"/>
</dbReference>
<reference evidence="1 2" key="1">
    <citation type="submission" date="2019-07" db="EMBL/GenBank/DDBJ databases">
        <title>Tepidimonas taiwanensis I1-1 draft genome.</title>
        <authorList>
            <person name="Da Costa M.S."/>
            <person name="Froufe H.J.C."/>
            <person name="Egas C."/>
            <person name="Albuquerque L."/>
        </authorList>
    </citation>
    <scope>NUCLEOTIDE SEQUENCE [LARGE SCALE GENOMIC DNA]</scope>
    <source>
        <strain evidence="1 2">I1-1</strain>
    </source>
</reference>
<dbReference type="PANTHER" id="PTHR21192:SF2">
    <property type="entry name" value="NADH DEHYDROGENASE [UBIQUINONE] 1 ALPHA SUBCOMPLEX ASSEMBLY FACTOR 3"/>
    <property type="match status" value="1"/>
</dbReference>
<dbReference type="InterPro" id="IPR036748">
    <property type="entry name" value="MTH938-like_sf"/>
</dbReference>
<dbReference type="Pfam" id="PF04430">
    <property type="entry name" value="DUF498"/>
    <property type="match status" value="1"/>
</dbReference>
<evidence type="ECO:0000313" key="1">
    <source>
        <dbReference type="EMBL" id="TSE31516.1"/>
    </source>
</evidence>
<dbReference type="Gene3D" id="3.40.1230.10">
    <property type="entry name" value="MTH938-like"/>
    <property type="match status" value="1"/>
</dbReference>
<comment type="caution">
    <text evidence="1">The sequence shown here is derived from an EMBL/GenBank/DDBJ whole genome shotgun (WGS) entry which is preliminary data.</text>
</comment>
<accession>A0A554X6X8</accession>
<sequence length="126" mass="13453">MKFQPDRIDALAIQAHGPGWLVIAGQRYESSMIVGADGRLEPWPCARHGDLTAAHFDALATDGTEVVIFGSGERLRFVHPSLLAGLIARGIGVETMDTMAAARTYNILAGEGRRVVAALLIETGVK</sequence>
<gene>
    <name evidence="1" type="ORF">Ttaiw_01470</name>
</gene>
<dbReference type="STRING" id="307486.GCA_000807215_00989"/>
<organism evidence="1 2">
    <name type="scientific">Tepidimonas taiwanensis</name>
    <dbReference type="NCBI Taxonomy" id="307486"/>
    <lineage>
        <taxon>Bacteria</taxon>
        <taxon>Pseudomonadati</taxon>
        <taxon>Pseudomonadota</taxon>
        <taxon>Betaproteobacteria</taxon>
        <taxon>Burkholderiales</taxon>
        <taxon>Tepidimonas</taxon>
    </lineage>
</organism>
<name>A0A554X6X8_9BURK</name>
<protein>
    <recommendedName>
        <fullName evidence="3">Mth938-like domain-containing protein</fullName>
    </recommendedName>
</protein>
<dbReference type="SUPFAM" id="SSF64076">
    <property type="entry name" value="MTH938-like"/>
    <property type="match status" value="1"/>
</dbReference>
<evidence type="ECO:0000313" key="2">
    <source>
        <dbReference type="Proteomes" id="UP000317763"/>
    </source>
</evidence>
<dbReference type="RefSeq" id="WP_043699978.1">
    <property type="nucleotide sequence ID" value="NZ_CP083911.1"/>
</dbReference>
<dbReference type="AlphaFoldDB" id="A0A554X6X8"/>
<keyword evidence="2" id="KW-1185">Reference proteome</keyword>
<dbReference type="PANTHER" id="PTHR21192">
    <property type="entry name" value="NUCLEAR PROTEIN E3-3"/>
    <property type="match status" value="1"/>
</dbReference>